<evidence type="ECO:0000313" key="3">
    <source>
        <dbReference type="Proteomes" id="UP001567538"/>
    </source>
</evidence>
<proteinExistence type="predicted"/>
<name>A0ABD1HJM3_SALDI</name>
<dbReference type="Gene3D" id="1.20.5.4130">
    <property type="match status" value="1"/>
</dbReference>
<protein>
    <submittedName>
        <fullName evidence="2">Late blight resistance protein R1B-14</fullName>
    </submittedName>
</protein>
<keyword evidence="1" id="KW-0175">Coiled coil</keyword>
<evidence type="ECO:0000313" key="2">
    <source>
        <dbReference type="EMBL" id="KAL1556175.1"/>
    </source>
</evidence>
<comment type="caution">
    <text evidence="2">The sequence shown here is derived from an EMBL/GenBank/DDBJ whole genome shotgun (WGS) entry which is preliminary data.</text>
</comment>
<sequence length="111" mass="12638">MDYAALDSLAEDLDMILDHGCCIYCPSSSHVEPCLLLQKKQDIQRLHENIIFLLNFLGDFAREADKLKARLTDAANQAKNLFRKVRPRQFALGVGTTHYLVNEETKHAPRP</sequence>
<accession>A0ABD1HJM3</accession>
<organism evidence="2 3">
    <name type="scientific">Salvia divinorum</name>
    <name type="common">Maria pastora</name>
    <name type="synonym">Diviner's sage</name>
    <dbReference type="NCBI Taxonomy" id="28513"/>
    <lineage>
        <taxon>Eukaryota</taxon>
        <taxon>Viridiplantae</taxon>
        <taxon>Streptophyta</taxon>
        <taxon>Embryophyta</taxon>
        <taxon>Tracheophyta</taxon>
        <taxon>Spermatophyta</taxon>
        <taxon>Magnoliopsida</taxon>
        <taxon>eudicotyledons</taxon>
        <taxon>Gunneridae</taxon>
        <taxon>Pentapetalae</taxon>
        <taxon>asterids</taxon>
        <taxon>lamiids</taxon>
        <taxon>Lamiales</taxon>
        <taxon>Lamiaceae</taxon>
        <taxon>Nepetoideae</taxon>
        <taxon>Mentheae</taxon>
        <taxon>Salviinae</taxon>
        <taxon>Salvia</taxon>
        <taxon>Salvia subgen. Calosphace</taxon>
    </lineage>
</organism>
<dbReference type="AlphaFoldDB" id="A0ABD1HJM3"/>
<dbReference type="EMBL" id="JBEAFC010000005">
    <property type="protein sequence ID" value="KAL1556175.1"/>
    <property type="molecule type" value="Genomic_DNA"/>
</dbReference>
<gene>
    <name evidence="2" type="ORF">AAHA92_11830</name>
</gene>
<feature type="coiled-coil region" evidence="1">
    <location>
        <begin position="57"/>
        <end position="84"/>
    </location>
</feature>
<reference evidence="2 3" key="1">
    <citation type="submission" date="2024-06" db="EMBL/GenBank/DDBJ databases">
        <title>A chromosome level genome sequence of Diviner's sage (Salvia divinorum).</title>
        <authorList>
            <person name="Ford S.A."/>
            <person name="Ro D.-K."/>
            <person name="Ness R.W."/>
            <person name="Phillips M.A."/>
        </authorList>
    </citation>
    <scope>NUCLEOTIDE SEQUENCE [LARGE SCALE GENOMIC DNA]</scope>
    <source>
        <strain evidence="2">SAF-2024a</strain>
        <tissue evidence="2">Leaf</tissue>
    </source>
</reference>
<keyword evidence="3" id="KW-1185">Reference proteome</keyword>
<evidence type="ECO:0000256" key="1">
    <source>
        <dbReference type="SAM" id="Coils"/>
    </source>
</evidence>
<dbReference type="Proteomes" id="UP001567538">
    <property type="component" value="Unassembled WGS sequence"/>
</dbReference>